<dbReference type="Proteomes" id="UP001597534">
    <property type="component" value="Unassembled WGS sequence"/>
</dbReference>
<dbReference type="Pfam" id="PF02566">
    <property type="entry name" value="OsmC"/>
    <property type="match status" value="1"/>
</dbReference>
<proteinExistence type="predicted"/>
<keyword evidence="2" id="KW-1185">Reference proteome</keyword>
<dbReference type="InterPro" id="IPR003718">
    <property type="entry name" value="OsmC/Ohr_fam"/>
</dbReference>
<reference evidence="2" key="1">
    <citation type="journal article" date="2019" name="Int. J. Syst. Evol. Microbiol.">
        <title>The Global Catalogue of Microorganisms (GCM) 10K type strain sequencing project: providing services to taxonomists for standard genome sequencing and annotation.</title>
        <authorList>
            <consortium name="The Broad Institute Genomics Platform"/>
            <consortium name="The Broad Institute Genome Sequencing Center for Infectious Disease"/>
            <person name="Wu L."/>
            <person name="Ma J."/>
        </authorList>
    </citation>
    <scope>NUCLEOTIDE SEQUENCE [LARGE SCALE GENOMIC DNA]</scope>
    <source>
        <strain evidence="2">KCTC 22671</strain>
    </source>
</reference>
<comment type="caution">
    <text evidence="1">The sequence shown here is derived from an EMBL/GenBank/DDBJ whole genome shotgun (WGS) entry which is preliminary data.</text>
</comment>
<dbReference type="InterPro" id="IPR036102">
    <property type="entry name" value="OsmC/Ohrsf"/>
</dbReference>
<dbReference type="Gene3D" id="3.30.300.20">
    <property type="match status" value="1"/>
</dbReference>
<dbReference type="GO" id="GO:0004601">
    <property type="term" value="F:peroxidase activity"/>
    <property type="evidence" value="ECO:0007669"/>
    <property type="project" value="UniProtKB-KW"/>
</dbReference>
<keyword evidence="1" id="KW-0560">Oxidoreductase</keyword>
<dbReference type="EC" id="1.11.1.-" evidence="1"/>
<dbReference type="InterPro" id="IPR015946">
    <property type="entry name" value="KH_dom-like_a/b"/>
</dbReference>
<organism evidence="1 2">
    <name type="scientific">Flavobacterium chuncheonense</name>
    <dbReference type="NCBI Taxonomy" id="2026653"/>
    <lineage>
        <taxon>Bacteria</taxon>
        <taxon>Pseudomonadati</taxon>
        <taxon>Bacteroidota</taxon>
        <taxon>Flavobacteriia</taxon>
        <taxon>Flavobacteriales</taxon>
        <taxon>Flavobacteriaceae</taxon>
        <taxon>Flavobacterium</taxon>
    </lineage>
</organism>
<gene>
    <name evidence="1" type="ORF">ACFS5J_12095</name>
</gene>
<dbReference type="SUPFAM" id="SSF82784">
    <property type="entry name" value="OsmC-like"/>
    <property type="match status" value="1"/>
</dbReference>
<dbReference type="RefSeq" id="WP_379812468.1">
    <property type="nucleotide sequence ID" value="NZ_JBHUPC010000017.1"/>
</dbReference>
<evidence type="ECO:0000313" key="2">
    <source>
        <dbReference type="Proteomes" id="UP001597534"/>
    </source>
</evidence>
<evidence type="ECO:0000313" key="1">
    <source>
        <dbReference type="EMBL" id="MFD2892753.1"/>
    </source>
</evidence>
<protein>
    <submittedName>
        <fullName evidence="1">OsmC family protein</fullName>
        <ecNumber evidence="1">1.11.1.-</ecNumber>
    </submittedName>
</protein>
<name>A0ABW5YQ68_9FLAO</name>
<keyword evidence="1" id="KW-0575">Peroxidase</keyword>
<dbReference type="EMBL" id="JBHUPC010000017">
    <property type="protein sequence ID" value="MFD2892753.1"/>
    <property type="molecule type" value="Genomic_DNA"/>
</dbReference>
<accession>A0ABW5YQ68</accession>
<sequence length="134" mass="14996">MNYSVKATTVGNQNASIQIKQSKIDFGITAESSDSLPNPAELFLGSLSACILKNVERFSNLMQFDYYNAEIIIGAIRQEKPPKMDEIHYVLKIYSQDANLNLDLLQKNIEKFGTIYNTVKATCILTGTIEKITL</sequence>